<dbReference type="Proteomes" id="UP000024635">
    <property type="component" value="Unassembled WGS sequence"/>
</dbReference>
<dbReference type="AlphaFoldDB" id="A0A016T733"/>
<gene>
    <name evidence="1" type="primary">Acey_s0131.g1634</name>
    <name evidence="1" type="synonym">Acey-glb-30</name>
    <name evidence="1" type="ORF">Y032_0131g1634</name>
</gene>
<evidence type="ECO:0000313" key="1">
    <source>
        <dbReference type="EMBL" id="EYB98451.1"/>
    </source>
</evidence>
<dbReference type="OrthoDB" id="436496at2759"/>
<sequence>MINGVAYDNGVHVLEDTKQGVTQVEKAHIILQHALAENVLQSRSPSMKKRSLFDRMGLSPLIGRRRSGSPWK</sequence>
<proteinExistence type="predicted"/>
<evidence type="ECO:0000313" key="2">
    <source>
        <dbReference type="Proteomes" id="UP000024635"/>
    </source>
</evidence>
<reference evidence="2" key="1">
    <citation type="journal article" date="2015" name="Nat. Genet.">
        <title>The genome and transcriptome of the zoonotic hookworm Ancylostoma ceylanicum identify infection-specific gene families.</title>
        <authorList>
            <person name="Schwarz E.M."/>
            <person name="Hu Y."/>
            <person name="Antoshechkin I."/>
            <person name="Miller M.M."/>
            <person name="Sternberg P.W."/>
            <person name="Aroian R.V."/>
        </authorList>
    </citation>
    <scope>NUCLEOTIDE SEQUENCE</scope>
    <source>
        <strain evidence="2">HY135</strain>
    </source>
</reference>
<comment type="caution">
    <text evidence="1">The sequence shown here is derived from an EMBL/GenBank/DDBJ whole genome shotgun (WGS) entry which is preliminary data.</text>
</comment>
<name>A0A016T733_9BILA</name>
<dbReference type="EMBL" id="JARK01001467">
    <property type="protein sequence ID" value="EYB98451.1"/>
    <property type="molecule type" value="Genomic_DNA"/>
</dbReference>
<keyword evidence="2" id="KW-1185">Reference proteome</keyword>
<accession>A0A016T733</accession>
<organism evidence="1 2">
    <name type="scientific">Ancylostoma ceylanicum</name>
    <dbReference type="NCBI Taxonomy" id="53326"/>
    <lineage>
        <taxon>Eukaryota</taxon>
        <taxon>Metazoa</taxon>
        <taxon>Ecdysozoa</taxon>
        <taxon>Nematoda</taxon>
        <taxon>Chromadorea</taxon>
        <taxon>Rhabditida</taxon>
        <taxon>Rhabditina</taxon>
        <taxon>Rhabditomorpha</taxon>
        <taxon>Strongyloidea</taxon>
        <taxon>Ancylostomatidae</taxon>
        <taxon>Ancylostomatinae</taxon>
        <taxon>Ancylostoma</taxon>
    </lineage>
</organism>
<protein>
    <submittedName>
        <fullName evidence="1">Uncharacterized protein</fullName>
    </submittedName>
</protein>